<dbReference type="Proteomes" id="UP000321464">
    <property type="component" value="Unassembled WGS sequence"/>
</dbReference>
<keyword evidence="3" id="KW-1185">Reference proteome</keyword>
<dbReference type="EMBL" id="BJYR01000026">
    <property type="protein sequence ID" value="GEO01754.1"/>
    <property type="molecule type" value="Genomic_DNA"/>
</dbReference>
<dbReference type="InterPro" id="IPR036429">
    <property type="entry name" value="SpoA-like_sf"/>
</dbReference>
<reference evidence="2 3" key="1">
    <citation type="submission" date="2019-07" db="EMBL/GenBank/DDBJ databases">
        <title>Whole genome shotgun sequence of Novosphingobium sediminis NBRC 106119.</title>
        <authorList>
            <person name="Hosoyama A."/>
            <person name="Uohara A."/>
            <person name="Ohji S."/>
            <person name="Ichikawa N."/>
        </authorList>
    </citation>
    <scope>NUCLEOTIDE SEQUENCE [LARGE SCALE GENOMIC DNA]</scope>
    <source>
        <strain evidence="2 3">NBRC 106119</strain>
    </source>
</reference>
<proteinExistence type="predicted"/>
<dbReference type="Gene3D" id="2.30.330.10">
    <property type="entry name" value="SpoA-like"/>
    <property type="match status" value="1"/>
</dbReference>
<evidence type="ECO:0000259" key="1">
    <source>
        <dbReference type="Pfam" id="PF01052"/>
    </source>
</evidence>
<dbReference type="InterPro" id="IPR001543">
    <property type="entry name" value="FliN-like_C"/>
</dbReference>
<dbReference type="OrthoDB" id="7421075at2"/>
<protein>
    <recommendedName>
        <fullName evidence="1">Flagellar motor switch protein FliN-like C-terminal domain-containing protein</fullName>
    </recommendedName>
</protein>
<dbReference type="RefSeq" id="WP_147161071.1">
    <property type="nucleotide sequence ID" value="NZ_BJYR01000026.1"/>
</dbReference>
<dbReference type="SUPFAM" id="SSF101801">
    <property type="entry name" value="Surface presentation of antigens (SPOA)"/>
    <property type="match status" value="1"/>
</dbReference>
<accession>A0A512APW9</accession>
<comment type="caution">
    <text evidence="2">The sequence shown here is derived from an EMBL/GenBank/DDBJ whole genome shotgun (WGS) entry which is preliminary data.</text>
</comment>
<feature type="domain" description="Flagellar motor switch protein FliN-like C-terminal" evidence="1">
    <location>
        <begin position="230"/>
        <end position="293"/>
    </location>
</feature>
<gene>
    <name evidence="2" type="ORF">NSE01_35860</name>
</gene>
<evidence type="ECO:0000313" key="2">
    <source>
        <dbReference type="EMBL" id="GEO01754.1"/>
    </source>
</evidence>
<sequence>MKPERPLVAQRPLARHSEALLRPAPTATELLPVLARAGDALARKLRLALAPIHGGEAAMVECSAPAEMTAGSFAPPDLVSISLLAAVADGQPLLAMVEGEAVLRLLDRAFGGPGEAPSPLPRELPLSAELMVQRIEMLVGPPLAAALGLAGPIRTLRRAATMAELAAMTDATPLAVLTFSIREGARPAWTLRLGFPMAALADLTGTARPASRPVRAATPASPLDQPFAGMPLTVRAVLVDVPLPLATLSALEIGQVLAVPVARSVPLRIGEALVGHGTVGAVDERVALQLTQLA</sequence>
<dbReference type="AlphaFoldDB" id="A0A512APW9"/>
<evidence type="ECO:0000313" key="3">
    <source>
        <dbReference type="Proteomes" id="UP000321464"/>
    </source>
</evidence>
<organism evidence="2 3">
    <name type="scientific">Novosphingobium sediminis</name>
    <dbReference type="NCBI Taxonomy" id="707214"/>
    <lineage>
        <taxon>Bacteria</taxon>
        <taxon>Pseudomonadati</taxon>
        <taxon>Pseudomonadota</taxon>
        <taxon>Alphaproteobacteria</taxon>
        <taxon>Sphingomonadales</taxon>
        <taxon>Sphingomonadaceae</taxon>
        <taxon>Novosphingobium</taxon>
    </lineage>
</organism>
<name>A0A512APW9_9SPHN</name>
<dbReference type="Pfam" id="PF01052">
    <property type="entry name" value="FliMN_C"/>
    <property type="match status" value="1"/>
</dbReference>